<organism evidence="4 5">
    <name type="scientific">Mucilaginibacter agri</name>
    <dbReference type="NCBI Taxonomy" id="2695265"/>
    <lineage>
        <taxon>Bacteria</taxon>
        <taxon>Pseudomonadati</taxon>
        <taxon>Bacteroidota</taxon>
        <taxon>Sphingobacteriia</taxon>
        <taxon>Sphingobacteriales</taxon>
        <taxon>Sphingobacteriaceae</taxon>
        <taxon>Mucilaginibacter</taxon>
    </lineage>
</organism>
<dbReference type="RefSeq" id="WP_166588192.1">
    <property type="nucleotide sequence ID" value="NZ_WWEO01000045.1"/>
</dbReference>
<proteinExistence type="inferred from homology"/>
<dbReference type="Proteomes" id="UP000638732">
    <property type="component" value="Unassembled WGS sequence"/>
</dbReference>
<accession>A0A965ZLK9</accession>
<name>A0A965ZLK9_9SPHI</name>
<evidence type="ECO:0000256" key="1">
    <source>
        <dbReference type="ARBA" id="ARBA00006464"/>
    </source>
</evidence>
<keyword evidence="2" id="KW-0812">Transmembrane</keyword>
<dbReference type="Pfam" id="PF02397">
    <property type="entry name" value="Bac_transf"/>
    <property type="match status" value="1"/>
</dbReference>
<feature type="transmembrane region" description="Helical" evidence="2">
    <location>
        <begin position="158"/>
        <end position="179"/>
    </location>
</feature>
<reference evidence="4" key="2">
    <citation type="submission" date="2020-10" db="EMBL/GenBank/DDBJ databases">
        <title>Mucilaginibacter sp. nov., isolated from soil.</title>
        <authorList>
            <person name="Jeon C.O."/>
        </authorList>
    </citation>
    <scope>NUCLEOTIDE SEQUENCE</scope>
    <source>
        <strain evidence="4">R11</strain>
    </source>
</reference>
<dbReference type="AlphaFoldDB" id="A0A965ZLK9"/>
<dbReference type="EMBL" id="WWEO01000045">
    <property type="protein sequence ID" value="NCD72238.1"/>
    <property type="molecule type" value="Genomic_DNA"/>
</dbReference>
<evidence type="ECO:0000313" key="4">
    <source>
        <dbReference type="EMBL" id="NCD72238.1"/>
    </source>
</evidence>
<reference evidence="4" key="1">
    <citation type="submission" date="2020-01" db="EMBL/GenBank/DDBJ databases">
        <authorList>
            <person name="Seo Y.L."/>
        </authorList>
    </citation>
    <scope>NUCLEOTIDE SEQUENCE</scope>
    <source>
        <strain evidence="4">R11</strain>
    </source>
</reference>
<protein>
    <submittedName>
        <fullName evidence="4">Sugar transferase</fullName>
    </submittedName>
</protein>
<dbReference type="InterPro" id="IPR003362">
    <property type="entry name" value="Bact_transf"/>
</dbReference>
<comment type="caution">
    <text evidence="4">The sequence shown here is derived from an EMBL/GenBank/DDBJ whole genome shotgun (WGS) entry which is preliminary data.</text>
</comment>
<dbReference type="GO" id="GO:0016780">
    <property type="term" value="F:phosphotransferase activity, for other substituted phosphate groups"/>
    <property type="evidence" value="ECO:0007669"/>
    <property type="project" value="TreeGrafter"/>
</dbReference>
<evidence type="ECO:0000313" key="5">
    <source>
        <dbReference type="Proteomes" id="UP000638732"/>
    </source>
</evidence>
<keyword evidence="2" id="KW-1133">Transmembrane helix</keyword>
<dbReference type="SUPFAM" id="SSF52172">
    <property type="entry name" value="CheY-like"/>
    <property type="match status" value="1"/>
</dbReference>
<keyword evidence="4" id="KW-0808">Transferase</keyword>
<sequence>MVDSTLSGDAIQYLAVIHGTEDVIALLNCCNFEDRQILYFNNGVELSTAWENKKLNIVGIISQSEILAPSGISLLEALKNKGLPHVPFFLISNQYNSNLRKLALSAGVVDVFKAPAKMHKVQTRVNFLVDNWDHIKSNVHVKVNDNYVVPAGKRAFDIFFSGMALLMLSPIFLIIYLLVRLESKGPAFYYSLRVGTGYRVFKFYKFRSMYVNADQRLKDLKHLNQYSAASETPAPETVATVEVTAAPSTPLTPMLCNDCLKAGKCQFPIYTDKVSWCEKDYMKNKKTAAGSAFFKLKNDPRITKVGNFIRNTSIDELPQLWNVFIGDMSIVGNRPLPLYEAEKLTTDKYALRFNAPAGITGLWQVEKRGKGDMSEEERLMLDNVYAKNHSLKNDLRLIFKTIPALLQKESV</sequence>
<dbReference type="PANTHER" id="PTHR30576:SF0">
    <property type="entry name" value="UNDECAPRENYL-PHOSPHATE N-ACETYLGALACTOSAMINYL 1-PHOSPHATE TRANSFERASE-RELATED"/>
    <property type="match status" value="1"/>
</dbReference>
<keyword evidence="2" id="KW-0472">Membrane</keyword>
<evidence type="ECO:0000256" key="2">
    <source>
        <dbReference type="SAM" id="Phobius"/>
    </source>
</evidence>
<comment type="similarity">
    <text evidence="1">Belongs to the bacterial sugar transferase family.</text>
</comment>
<evidence type="ECO:0000259" key="3">
    <source>
        <dbReference type="Pfam" id="PF02397"/>
    </source>
</evidence>
<feature type="domain" description="Bacterial sugar transferase" evidence="3">
    <location>
        <begin position="153"/>
        <end position="406"/>
    </location>
</feature>
<gene>
    <name evidence="4" type="ORF">GSY63_22935</name>
</gene>
<keyword evidence="5" id="KW-1185">Reference proteome</keyword>
<dbReference type="InterPro" id="IPR011006">
    <property type="entry name" value="CheY-like_superfamily"/>
</dbReference>
<dbReference type="PANTHER" id="PTHR30576">
    <property type="entry name" value="COLANIC BIOSYNTHESIS UDP-GLUCOSE LIPID CARRIER TRANSFERASE"/>
    <property type="match status" value="1"/>
</dbReference>